<dbReference type="InterPro" id="IPR006029">
    <property type="entry name" value="Neurotrans-gated_channel_TM"/>
</dbReference>
<dbReference type="Pfam" id="PF02932">
    <property type="entry name" value="Neur_chan_memb"/>
    <property type="match status" value="1"/>
</dbReference>
<dbReference type="OrthoDB" id="5975154at2759"/>
<dbReference type="SUPFAM" id="SSF90112">
    <property type="entry name" value="Neurotransmitter-gated ion-channel transmembrane pore"/>
    <property type="match status" value="1"/>
</dbReference>
<dbReference type="AlphaFoldDB" id="A0A8X6UL56"/>
<dbReference type="GO" id="GO:0006811">
    <property type="term" value="P:monoatomic ion transport"/>
    <property type="evidence" value="ECO:0007669"/>
    <property type="project" value="InterPro"/>
</dbReference>
<dbReference type="EMBL" id="BMAW01081655">
    <property type="protein sequence ID" value="GFU25523.1"/>
    <property type="molecule type" value="Genomic_DNA"/>
</dbReference>
<organism evidence="3 4">
    <name type="scientific">Nephila pilipes</name>
    <name type="common">Giant wood spider</name>
    <name type="synonym">Nephila maculata</name>
    <dbReference type="NCBI Taxonomy" id="299642"/>
    <lineage>
        <taxon>Eukaryota</taxon>
        <taxon>Metazoa</taxon>
        <taxon>Ecdysozoa</taxon>
        <taxon>Arthropoda</taxon>
        <taxon>Chelicerata</taxon>
        <taxon>Arachnida</taxon>
        <taxon>Araneae</taxon>
        <taxon>Araneomorphae</taxon>
        <taxon>Entelegynae</taxon>
        <taxon>Araneoidea</taxon>
        <taxon>Nephilidae</taxon>
        <taxon>Nephila</taxon>
    </lineage>
</organism>
<keyword evidence="1" id="KW-0472">Membrane</keyword>
<evidence type="ECO:0000259" key="2">
    <source>
        <dbReference type="Pfam" id="PF02932"/>
    </source>
</evidence>
<sequence>MVAFSVVMTVVVLNYHHRSSDTHEMPNCIRSVFLGWLPRLLLMKRPKPKLQRKGLLVNSKKEFELKERSSKSLLANVLDIDEAGFRQNDAGTSNFVPPEETPATVRGCFATQRELSAILRELRYITSRMKREDKVNDIIAEWKYAAMVVDRMCLILFTAFTVLSTCICLFSAPHLIA</sequence>
<dbReference type="Gene3D" id="1.20.58.390">
    <property type="entry name" value="Neurotransmitter-gated ion-channel transmembrane domain"/>
    <property type="match status" value="2"/>
</dbReference>
<feature type="transmembrane region" description="Helical" evidence="1">
    <location>
        <begin position="153"/>
        <end position="176"/>
    </location>
</feature>
<evidence type="ECO:0000313" key="3">
    <source>
        <dbReference type="EMBL" id="GFU25523.1"/>
    </source>
</evidence>
<dbReference type="GO" id="GO:0016020">
    <property type="term" value="C:membrane"/>
    <property type="evidence" value="ECO:0007669"/>
    <property type="project" value="InterPro"/>
</dbReference>
<dbReference type="InterPro" id="IPR038050">
    <property type="entry name" value="Neuro_actylchol_rec"/>
</dbReference>
<feature type="domain" description="Neurotransmitter-gated ion-channel transmembrane" evidence="2">
    <location>
        <begin position="1"/>
        <end position="167"/>
    </location>
</feature>
<dbReference type="Proteomes" id="UP000887013">
    <property type="component" value="Unassembled WGS sequence"/>
</dbReference>
<gene>
    <name evidence="3" type="primary">acr-16</name>
    <name evidence="3" type="ORF">NPIL_680131</name>
</gene>
<protein>
    <submittedName>
        <fullName evidence="3">Acetylcholine receptor subunit alpha-type acr-16</fullName>
    </submittedName>
</protein>
<keyword evidence="4" id="KW-1185">Reference proteome</keyword>
<accession>A0A8X6UL56</accession>
<dbReference type="InterPro" id="IPR036719">
    <property type="entry name" value="Neuro-gated_channel_TM_sf"/>
</dbReference>
<evidence type="ECO:0000313" key="4">
    <source>
        <dbReference type="Proteomes" id="UP000887013"/>
    </source>
</evidence>
<reference evidence="3" key="1">
    <citation type="submission" date="2020-08" db="EMBL/GenBank/DDBJ databases">
        <title>Multicomponent nature underlies the extraordinary mechanical properties of spider dragline silk.</title>
        <authorList>
            <person name="Kono N."/>
            <person name="Nakamura H."/>
            <person name="Mori M."/>
            <person name="Yoshida Y."/>
            <person name="Ohtoshi R."/>
            <person name="Malay A.D."/>
            <person name="Moran D.A.P."/>
            <person name="Tomita M."/>
            <person name="Numata K."/>
            <person name="Arakawa K."/>
        </authorList>
    </citation>
    <scope>NUCLEOTIDE SEQUENCE</scope>
</reference>
<keyword evidence="3" id="KW-0675">Receptor</keyword>
<keyword evidence="1" id="KW-1133">Transmembrane helix</keyword>
<name>A0A8X6UL56_NEPPI</name>
<evidence type="ECO:0000256" key="1">
    <source>
        <dbReference type="SAM" id="Phobius"/>
    </source>
</evidence>
<keyword evidence="1" id="KW-0812">Transmembrane</keyword>
<proteinExistence type="predicted"/>
<comment type="caution">
    <text evidence="3">The sequence shown here is derived from an EMBL/GenBank/DDBJ whole genome shotgun (WGS) entry which is preliminary data.</text>
</comment>